<dbReference type="Gene3D" id="3.10.180.10">
    <property type="entry name" value="2,3-Dihydroxybiphenyl 1,2-Dioxygenase, domain 1"/>
    <property type="match status" value="1"/>
</dbReference>
<dbReference type="InterPro" id="IPR037523">
    <property type="entry name" value="VOC_core"/>
</dbReference>
<protein>
    <recommendedName>
        <fullName evidence="1">VOC domain-containing protein</fullName>
    </recommendedName>
</protein>
<reference evidence="2" key="1">
    <citation type="submission" date="2020-02" db="EMBL/GenBank/DDBJ databases">
        <authorList>
            <person name="Meier V. D."/>
        </authorList>
    </citation>
    <scope>NUCLEOTIDE SEQUENCE</scope>
    <source>
        <strain evidence="2">AVDCRST_MAG03</strain>
    </source>
</reference>
<name>A0A6J4PYE3_9ACTN</name>
<dbReference type="AlphaFoldDB" id="A0A6J4PYE3"/>
<dbReference type="EMBL" id="CADCUT010000177">
    <property type="protein sequence ID" value="CAA9427161.1"/>
    <property type="molecule type" value="Genomic_DNA"/>
</dbReference>
<dbReference type="PROSITE" id="PS51819">
    <property type="entry name" value="VOC"/>
    <property type="match status" value="1"/>
</dbReference>
<dbReference type="CDD" id="cd06587">
    <property type="entry name" value="VOC"/>
    <property type="match status" value="1"/>
</dbReference>
<dbReference type="InterPro" id="IPR029068">
    <property type="entry name" value="Glyas_Bleomycin-R_OHBP_Dase"/>
</dbReference>
<dbReference type="Pfam" id="PF00903">
    <property type="entry name" value="Glyoxalase"/>
    <property type="match status" value="1"/>
</dbReference>
<gene>
    <name evidence="2" type="ORF">AVDCRST_MAG03-2983</name>
</gene>
<proteinExistence type="predicted"/>
<feature type="domain" description="VOC" evidence="1">
    <location>
        <begin position="27"/>
        <end position="151"/>
    </location>
</feature>
<evidence type="ECO:0000259" key="1">
    <source>
        <dbReference type="PROSITE" id="PS51819"/>
    </source>
</evidence>
<sequence>MNETNAQQTPNVDEMDEREEKMQLLNGVNHLTFVTADMDRLISFYGRVFEARVTVDLEEEGLRHAFIEVGPNTVLHPFRVPGVEPPGRQPMFGRGRLDHFALNAASEEAFWKLHRRMAAEGALDSVVTDMGSMLLFSFLDPDEARHEVVWRKPGVPVEAGLRRAEWTTVGTS</sequence>
<accession>A0A6J4PYE3</accession>
<organism evidence="2">
    <name type="scientific">uncultured Rubrobacteraceae bacterium</name>
    <dbReference type="NCBI Taxonomy" id="349277"/>
    <lineage>
        <taxon>Bacteria</taxon>
        <taxon>Bacillati</taxon>
        <taxon>Actinomycetota</taxon>
        <taxon>Rubrobacteria</taxon>
        <taxon>Rubrobacterales</taxon>
        <taxon>Rubrobacteraceae</taxon>
        <taxon>environmental samples</taxon>
    </lineage>
</organism>
<dbReference type="SUPFAM" id="SSF54593">
    <property type="entry name" value="Glyoxalase/Bleomycin resistance protein/Dihydroxybiphenyl dioxygenase"/>
    <property type="match status" value="1"/>
</dbReference>
<evidence type="ECO:0000313" key="2">
    <source>
        <dbReference type="EMBL" id="CAA9427161.1"/>
    </source>
</evidence>
<dbReference type="InterPro" id="IPR004360">
    <property type="entry name" value="Glyas_Fos-R_dOase_dom"/>
</dbReference>